<dbReference type="UniPathway" id="UPA00539"/>
<evidence type="ECO:0000256" key="6">
    <source>
        <dbReference type="ARBA" id="ARBA00022723"/>
    </source>
</evidence>
<comment type="cofactor">
    <cofactor evidence="1">
        <name>Zn(2+)</name>
        <dbReference type="ChEBI" id="CHEBI:29105"/>
    </cofactor>
</comment>
<evidence type="ECO:0000259" key="14">
    <source>
        <dbReference type="Pfam" id="PF00675"/>
    </source>
</evidence>
<dbReference type="RefSeq" id="WP_102894141.1">
    <property type="nucleotide sequence ID" value="NZ_JAMOHU010000004.1"/>
</dbReference>
<dbReference type="InterPro" id="IPR001431">
    <property type="entry name" value="Pept_M16_Zn_BS"/>
</dbReference>
<evidence type="ECO:0000256" key="8">
    <source>
        <dbReference type="ARBA" id="ARBA00022833"/>
    </source>
</evidence>
<keyword evidence="5" id="KW-0645">Protease</keyword>
<evidence type="ECO:0000313" key="18">
    <source>
        <dbReference type="EMBL" id="PNG09774.1"/>
    </source>
</evidence>
<dbReference type="GO" id="GO:0008270">
    <property type="term" value="F:zinc ion binding"/>
    <property type="evidence" value="ECO:0007669"/>
    <property type="project" value="InterPro"/>
</dbReference>
<dbReference type="PROSITE" id="PS00143">
    <property type="entry name" value="INSULINASE"/>
    <property type="match status" value="1"/>
</dbReference>
<dbReference type="InterPro" id="IPR011249">
    <property type="entry name" value="Metalloenz_LuxS/M16"/>
</dbReference>
<reference evidence="18 19" key="1">
    <citation type="submission" date="2018-01" db="EMBL/GenBank/DDBJ databases">
        <title>Denitrification phenotypes of diverse strains of Pseudomonas stutzeri.</title>
        <authorList>
            <person name="Milligan D.A."/>
            <person name="Bergaust L."/>
            <person name="Bakken L.R."/>
            <person name="Frostegard A."/>
        </authorList>
    </citation>
    <scope>NUCLEOTIDE SEQUENCE [LARGE SCALE GENOMIC DNA]</scope>
    <source>
        <strain evidence="18 19">24a75</strain>
    </source>
</reference>
<dbReference type="AlphaFoldDB" id="A0A2N8T4V2"/>
<dbReference type="GO" id="GO:0004222">
    <property type="term" value="F:metalloendopeptidase activity"/>
    <property type="evidence" value="ECO:0007669"/>
    <property type="project" value="InterPro"/>
</dbReference>
<comment type="similarity">
    <text evidence="3 13">Belongs to the peptidase M16 family.</text>
</comment>
<evidence type="ECO:0000256" key="3">
    <source>
        <dbReference type="ARBA" id="ARBA00007261"/>
    </source>
</evidence>
<dbReference type="NCBIfam" id="TIGR02110">
    <property type="entry name" value="PQQ_syn_pqqF"/>
    <property type="match status" value="1"/>
</dbReference>
<accession>A0A2N8T4V2</accession>
<keyword evidence="9" id="KW-0884">PQQ biosynthesis</keyword>
<evidence type="ECO:0000256" key="7">
    <source>
        <dbReference type="ARBA" id="ARBA00022801"/>
    </source>
</evidence>
<comment type="pathway">
    <text evidence="2">Cofactor biosynthesis; pyrroloquinoline quinone biosynthesis.</text>
</comment>
<dbReference type="Gene3D" id="3.30.830.10">
    <property type="entry name" value="Metalloenzyme, LuxS/M16 peptidase-like"/>
    <property type="match status" value="3"/>
</dbReference>
<evidence type="ECO:0000256" key="1">
    <source>
        <dbReference type="ARBA" id="ARBA00001947"/>
    </source>
</evidence>
<dbReference type="InterPro" id="IPR007863">
    <property type="entry name" value="Peptidase_M16_C"/>
</dbReference>
<feature type="domain" description="Peptidase M16 N-terminal" evidence="14">
    <location>
        <begin position="27"/>
        <end position="140"/>
    </location>
</feature>
<keyword evidence="10" id="KW-0482">Metalloprotease</keyword>
<evidence type="ECO:0000256" key="2">
    <source>
        <dbReference type="ARBA" id="ARBA00004886"/>
    </source>
</evidence>
<feature type="domain" description="Coenzyme PQQ synthesis protein F-like C-terminal lobe" evidence="17">
    <location>
        <begin position="693"/>
        <end position="776"/>
    </location>
</feature>
<dbReference type="GO" id="GO:0005737">
    <property type="term" value="C:cytoplasm"/>
    <property type="evidence" value="ECO:0007669"/>
    <property type="project" value="UniProtKB-ARBA"/>
</dbReference>
<evidence type="ECO:0000256" key="9">
    <source>
        <dbReference type="ARBA" id="ARBA00022905"/>
    </source>
</evidence>
<dbReference type="SUPFAM" id="SSF63411">
    <property type="entry name" value="LuxS/MPP-like metallohydrolase"/>
    <property type="match status" value="3"/>
</dbReference>
<evidence type="ECO:0000259" key="17">
    <source>
        <dbReference type="Pfam" id="PF22456"/>
    </source>
</evidence>
<proteinExistence type="inferred from homology"/>
<dbReference type="InterPro" id="IPR011844">
    <property type="entry name" value="PQQ_synth_PqqF"/>
</dbReference>
<evidence type="ECO:0000256" key="5">
    <source>
        <dbReference type="ARBA" id="ARBA00022670"/>
    </source>
</evidence>
<keyword evidence="8" id="KW-0862">Zinc</keyword>
<dbReference type="Proteomes" id="UP000236023">
    <property type="component" value="Unassembled WGS sequence"/>
</dbReference>
<dbReference type="PANTHER" id="PTHR43690:SF18">
    <property type="entry name" value="INSULIN-DEGRADING ENZYME-RELATED"/>
    <property type="match status" value="1"/>
</dbReference>
<sequence length="841" mass="91778">MSSASFEFCSPPQRLVLPDGLRLGFLSQPPGGQAAALVRVHAGSHDAPAAYPGLAHFLEHLLFLGSAAYPPAQGLMPFVQGCAGQLNASTRERHTDYFFQVPAEAFAEALKRLLDMLARPLLDPAAQRREREVLQAEFLARAKDRETLCDAAIGTVLAAPHPFAGFHAGHRDTLPVESAEFQQALLGYHQRFYHAGQLELLVAAPCSLEQLQALLRSDECRLPAAPEVCRPLIPLPTVDAAPLYLQIEGSRTYLDLAFVLDGLPDGIAVALDVLATWLGSQAPGSLFAALRGEGWCEAVALRVPYWHAGQGVIIVELQLSEQGMPARAQIVAAVRDWLGFLTRQAPWAELWHEYVRIRQRSLLGKEPLACLRYWVEPAAWQPSTDAYRVQQALQALGAQLRGRAPIVLSVGRAAGTGARIATTGAGFPLQLATDRLPDAAPRQWHWRLPERNRWLDTRPQPRVAPLAAMPCWVQTNAVSGEGALYVRWRFDDGQPPAGLWHVLQAALRRYIPAAAQAGVELRFENHGHGWCLTLFGYAEALPVVLRDLLDVLAKPPASVFGEGQRLAVEAQRPGADELLLRQLMRQLPLLLDPIPPAAGLPLLDQTALTRAWRHARWDVLAVGLAASLSGPLQDALRAMPGMPETQALPAPAAAVAHPYVWCGFGEPAAETALLLFCPLPLRTAPVEAAWRQLSRLMEGAFFRRLRSELQLGYAVFCGFRQFGERAGMFFAVQSPSASAGEILGHVETFLAGFARELDARPDASAAGADFARGGDLRRRAEQIWQARLAGRDSDYPAQVERAMAALRPEDLQHQLQALREAKGGWCVVANAAAPDARWLGR</sequence>
<dbReference type="InterPro" id="IPR050626">
    <property type="entry name" value="Peptidase_M16"/>
</dbReference>
<gene>
    <name evidence="18" type="primary">pqqF</name>
    <name evidence="18" type="ORF">CXK94_09500</name>
</gene>
<dbReference type="GO" id="GO:0018189">
    <property type="term" value="P:pyrroloquinoline quinone biosynthetic process"/>
    <property type="evidence" value="ECO:0007669"/>
    <property type="project" value="UniProtKB-UniPathway"/>
</dbReference>
<evidence type="ECO:0000313" key="19">
    <source>
        <dbReference type="Proteomes" id="UP000236023"/>
    </source>
</evidence>
<dbReference type="InterPro" id="IPR011765">
    <property type="entry name" value="Pept_M16_N"/>
</dbReference>
<evidence type="ECO:0000256" key="13">
    <source>
        <dbReference type="RuleBase" id="RU004447"/>
    </source>
</evidence>
<evidence type="ECO:0000256" key="11">
    <source>
        <dbReference type="ARBA" id="ARBA00024932"/>
    </source>
</evidence>
<comment type="caution">
    <text evidence="18">The sequence shown here is derived from an EMBL/GenBank/DDBJ whole genome shotgun (WGS) entry which is preliminary data.</text>
</comment>
<dbReference type="EMBL" id="POUT01000004">
    <property type="protein sequence ID" value="PNG09774.1"/>
    <property type="molecule type" value="Genomic_DNA"/>
</dbReference>
<dbReference type="Pfam" id="PF22455">
    <property type="entry name" value="PqqF_C_3"/>
    <property type="match status" value="1"/>
</dbReference>
<dbReference type="Pfam" id="PF22456">
    <property type="entry name" value="PqqF-like_C_4"/>
    <property type="match status" value="1"/>
</dbReference>
<protein>
    <recommendedName>
        <fullName evidence="4">Coenzyme PQQ synthesis protein F</fullName>
    </recommendedName>
    <alternativeName>
        <fullName evidence="12">Pyrroloquinoline quinone biosynthesis protein F</fullName>
    </alternativeName>
</protein>
<evidence type="ECO:0000256" key="12">
    <source>
        <dbReference type="ARBA" id="ARBA00030977"/>
    </source>
</evidence>
<evidence type="ECO:0000256" key="10">
    <source>
        <dbReference type="ARBA" id="ARBA00023049"/>
    </source>
</evidence>
<comment type="function">
    <text evidence="11">Required for coenzyme pyrroloquinoline quinone (PQQ) biosynthesis. It is thought that this protein is a protease that cleaves peptides bond in a small peptide (gene pqqA), providing the glutamate and tyrosine residues which are necessary for the synthesis of PQQ.</text>
</comment>
<dbReference type="InterPro" id="IPR054733">
    <property type="entry name" value="PqqF_C_3"/>
</dbReference>
<keyword evidence="6" id="KW-0479">Metal-binding</keyword>
<dbReference type="PANTHER" id="PTHR43690">
    <property type="entry name" value="NARDILYSIN"/>
    <property type="match status" value="1"/>
</dbReference>
<feature type="domain" description="Coenzyme PQQ synthesis protein F C-terminal lobe" evidence="16">
    <location>
        <begin position="481"/>
        <end position="621"/>
    </location>
</feature>
<dbReference type="InterPro" id="IPR054734">
    <property type="entry name" value="PqqF-like_C_4"/>
</dbReference>
<evidence type="ECO:0000259" key="16">
    <source>
        <dbReference type="Pfam" id="PF22455"/>
    </source>
</evidence>
<feature type="domain" description="Peptidase M16 C-terminal" evidence="15">
    <location>
        <begin position="183"/>
        <end position="343"/>
    </location>
</feature>
<evidence type="ECO:0000256" key="4">
    <source>
        <dbReference type="ARBA" id="ARBA00015088"/>
    </source>
</evidence>
<dbReference type="Pfam" id="PF05193">
    <property type="entry name" value="Peptidase_M16_C"/>
    <property type="match status" value="1"/>
</dbReference>
<dbReference type="GO" id="GO:0006508">
    <property type="term" value="P:proteolysis"/>
    <property type="evidence" value="ECO:0007669"/>
    <property type="project" value="UniProtKB-KW"/>
</dbReference>
<organism evidence="18 19">
    <name type="scientific">Stutzerimonas stutzeri</name>
    <name type="common">Pseudomonas stutzeri</name>
    <dbReference type="NCBI Taxonomy" id="316"/>
    <lineage>
        <taxon>Bacteria</taxon>
        <taxon>Pseudomonadati</taxon>
        <taxon>Pseudomonadota</taxon>
        <taxon>Gammaproteobacteria</taxon>
        <taxon>Pseudomonadales</taxon>
        <taxon>Pseudomonadaceae</taxon>
        <taxon>Stutzerimonas</taxon>
    </lineage>
</organism>
<keyword evidence="7" id="KW-0378">Hydrolase</keyword>
<evidence type="ECO:0000259" key="15">
    <source>
        <dbReference type="Pfam" id="PF05193"/>
    </source>
</evidence>
<name>A0A2N8T4V2_STUST</name>
<dbReference type="Pfam" id="PF00675">
    <property type="entry name" value="Peptidase_M16"/>
    <property type="match status" value="1"/>
</dbReference>